<keyword evidence="4 6" id="KW-0732">Signal</keyword>
<protein>
    <submittedName>
        <fullName evidence="7">Uncharacterized protein</fullName>
    </submittedName>
</protein>
<dbReference type="Gene3D" id="1.10.238.20">
    <property type="entry name" value="Pheromone/general odorant binding protein domain"/>
    <property type="match status" value="7"/>
</dbReference>
<evidence type="ECO:0000256" key="6">
    <source>
        <dbReference type="SAM" id="SignalP"/>
    </source>
</evidence>
<dbReference type="Pfam" id="PF01395">
    <property type="entry name" value="PBP_GOBP"/>
    <property type="match status" value="3"/>
</dbReference>
<name>A0ABD1CX17_CULPP</name>
<dbReference type="InterPro" id="IPR006170">
    <property type="entry name" value="PBP/GOBP"/>
</dbReference>
<evidence type="ECO:0000256" key="2">
    <source>
        <dbReference type="ARBA" id="ARBA00008098"/>
    </source>
</evidence>
<proteinExistence type="inferred from homology"/>
<accession>A0ABD1CX17</accession>
<comment type="similarity">
    <text evidence="2">Belongs to the PBP/GOBP family.</text>
</comment>
<evidence type="ECO:0000313" key="8">
    <source>
        <dbReference type="Proteomes" id="UP001562425"/>
    </source>
</evidence>
<keyword evidence="3" id="KW-0964">Secreted</keyword>
<evidence type="ECO:0000256" key="3">
    <source>
        <dbReference type="ARBA" id="ARBA00022525"/>
    </source>
</evidence>
<sequence length="1137" mass="127688">MKLLLVGCTFFAVVVRDVVHGDSHHNAVFKSVLATDHECGIYLGDRTCDGGDCRKRCRGLLTRYWNDSLGVPSATINRFYRPSVHDLDYHERTECCLSDVRKKVPLVEVCRRADASISCYNQHYGNLEAEIPAFVPFTDLRHQQILQECLDMLRIPDTILVGYVKHGIAHYPEAKCALRCFLLREGLYTDAAGPDLHRMSAQCEGNYAGEEFRQQASRCIRKLQGQCFNKCELAYRIADECVNALILTFTIDVAVGVGYHEAVFKSVRQARRECSVHLRDGTAGRGECSTRCRGLVTRYWNDSLGLPAETIDRFYQPAAGDAEYYDLTEQCLGEVTAAIPVEDSCRRADCTVQCYGDQYGELDGETAKFVPFTDLQHRRILKECVAMLGVPVERLALFVKHGIEYYQDAKCLLRCFMLREGHYTDDDGPDMERMSLQCEGNYNDEEFRIKARSCVRSLKEQYLDHCSLAYRIADECVNGEIAVKNIFLGTIIVVVPSDALDLLPSIPLPTIPGISLPTLIPNLSLPTLPTLLPNLTPNMKRLLAVLAVILTLHSDVVSSESGYHEASFKSVRRADRECSIFLRDGTCGQDECSVRCRGLVTRFWNDSVGVPAVTIDRFYKPAHDDYEYYDLTEQCVGKVVAAVPCTDVCRRADSTVQCYNDQYGKLDEKKPKFVPFTKLQHRRILRECAAMLGISRERLYLFRRNGVEYYQDAKCLLRCFMLREGLYTDEDGPHFKRMSLQCEGNYNDGAYRSKAKSCISNLQDQHLDRCSLAYRIADECVNGEIAVKNIFVGAVVQLSPPDLTDLLSGLPSLLPGLPTLLPPITLPTLPPFTLFPTQPTTPRPAITLFPPLFPTQPTTTTASPTLIPPLPTLFPPLPTLFPPIIVAPTTTTPAPTTTRAFTLCSPNLSTMLPTVLLGLLTVTQASNHLASFKSFDSADRECSRYLGHQHRCAVRCRGLVTRFLNRTSELPTAVIERFYEPGEDDYLYRSRTTQCLRDVRALNSCEQARRSVQCYDGEFGTVDRDALRFVPFTGVQHLRVVRECEAMLRESLTEGCLLRCVLIREGLYSDRDGPRVERIAVMGSELGEDVKLWTAGPCVARLQAELVDKCALAARIVSECLELVVELRSTHLLRKLS</sequence>
<dbReference type="InterPro" id="IPR036728">
    <property type="entry name" value="PBP_GOBP_sf"/>
</dbReference>
<dbReference type="GO" id="GO:0005576">
    <property type="term" value="C:extracellular region"/>
    <property type="evidence" value="ECO:0007669"/>
    <property type="project" value="UniProtKB-SubCell"/>
</dbReference>
<reference evidence="7 8" key="1">
    <citation type="submission" date="2024-05" db="EMBL/GenBank/DDBJ databases">
        <title>Culex pipiens pipiens assembly and annotation.</title>
        <authorList>
            <person name="Alout H."/>
            <person name="Durand T."/>
        </authorList>
    </citation>
    <scope>NUCLEOTIDE SEQUENCE [LARGE SCALE GENOMIC DNA]</scope>
    <source>
        <strain evidence="7">HA-2024</strain>
        <tissue evidence="7">Whole body</tissue>
    </source>
</reference>
<comment type="caution">
    <text evidence="7">The sequence shown here is derived from an EMBL/GenBank/DDBJ whole genome shotgun (WGS) entry which is preliminary data.</text>
</comment>
<dbReference type="AlphaFoldDB" id="A0ABD1CX17"/>
<dbReference type="SMART" id="SM00708">
    <property type="entry name" value="PhBP"/>
    <property type="match status" value="3"/>
</dbReference>
<dbReference type="SUPFAM" id="SSF47565">
    <property type="entry name" value="Insect pheromone/odorant-binding proteins"/>
    <property type="match status" value="7"/>
</dbReference>
<evidence type="ECO:0000256" key="1">
    <source>
        <dbReference type="ARBA" id="ARBA00004613"/>
    </source>
</evidence>
<feature type="signal peptide" evidence="6">
    <location>
        <begin position="1"/>
        <end position="16"/>
    </location>
</feature>
<keyword evidence="8" id="KW-1185">Reference proteome</keyword>
<dbReference type="Proteomes" id="UP001562425">
    <property type="component" value="Unassembled WGS sequence"/>
</dbReference>
<evidence type="ECO:0000256" key="5">
    <source>
        <dbReference type="ARBA" id="ARBA00023157"/>
    </source>
</evidence>
<comment type="subcellular location">
    <subcellularLocation>
        <location evidence="1">Secreted</location>
    </subcellularLocation>
</comment>
<organism evidence="7 8">
    <name type="scientific">Culex pipiens pipiens</name>
    <name type="common">Northern house mosquito</name>
    <dbReference type="NCBI Taxonomy" id="38569"/>
    <lineage>
        <taxon>Eukaryota</taxon>
        <taxon>Metazoa</taxon>
        <taxon>Ecdysozoa</taxon>
        <taxon>Arthropoda</taxon>
        <taxon>Hexapoda</taxon>
        <taxon>Insecta</taxon>
        <taxon>Pterygota</taxon>
        <taxon>Neoptera</taxon>
        <taxon>Endopterygota</taxon>
        <taxon>Diptera</taxon>
        <taxon>Nematocera</taxon>
        <taxon>Culicoidea</taxon>
        <taxon>Culicidae</taxon>
        <taxon>Culicinae</taxon>
        <taxon>Culicini</taxon>
        <taxon>Culex</taxon>
        <taxon>Culex</taxon>
    </lineage>
</organism>
<feature type="chain" id="PRO_5044790857" evidence="6">
    <location>
        <begin position="17"/>
        <end position="1137"/>
    </location>
</feature>
<evidence type="ECO:0000313" key="7">
    <source>
        <dbReference type="EMBL" id="KAL1380977.1"/>
    </source>
</evidence>
<gene>
    <name evidence="7" type="ORF">pipiens_003494</name>
</gene>
<keyword evidence="5" id="KW-1015">Disulfide bond</keyword>
<dbReference type="PANTHER" id="PTHR11857:SF46">
    <property type="entry name" value="GENERAL ODORANT-BINDING PROTEIN 99A-RELATED"/>
    <property type="match status" value="1"/>
</dbReference>
<evidence type="ECO:0000256" key="4">
    <source>
        <dbReference type="ARBA" id="ARBA00022729"/>
    </source>
</evidence>
<dbReference type="CDD" id="cd23992">
    <property type="entry name" value="PBP_GOBP"/>
    <property type="match status" value="3"/>
</dbReference>
<dbReference type="EMBL" id="JBEHCU010008860">
    <property type="protein sequence ID" value="KAL1380977.1"/>
    <property type="molecule type" value="Genomic_DNA"/>
</dbReference>
<dbReference type="PANTHER" id="PTHR11857">
    <property type="entry name" value="ODORANT BINDING PROTEIN-RELATED"/>
    <property type="match status" value="1"/>
</dbReference>